<evidence type="ECO:0000313" key="2">
    <source>
        <dbReference type="Proteomes" id="UP000295070"/>
    </source>
</evidence>
<keyword evidence="2" id="KW-1185">Reference proteome</keyword>
<protein>
    <submittedName>
        <fullName evidence="1">Uncharacterized protein</fullName>
    </submittedName>
</protein>
<comment type="caution">
    <text evidence="1">The sequence shown here is derived from an EMBL/GenBank/DDBJ whole genome shotgun (WGS) entry which is preliminary data.</text>
</comment>
<sequence length="95" mass="10842">MKPDAPESSSADSLRGPDVNAVNVIWRIRYDLKLRTFLSRVCFANEKDHVSIMSGYITITESRNDLRNVVFIPDKKREGIPQALNSKRLPINNIE</sequence>
<organism evidence="1 2">
    <name type="scientific">Perca flavescens</name>
    <name type="common">American yellow perch</name>
    <name type="synonym">Morone flavescens</name>
    <dbReference type="NCBI Taxonomy" id="8167"/>
    <lineage>
        <taxon>Eukaryota</taxon>
        <taxon>Metazoa</taxon>
        <taxon>Chordata</taxon>
        <taxon>Craniata</taxon>
        <taxon>Vertebrata</taxon>
        <taxon>Euteleostomi</taxon>
        <taxon>Actinopterygii</taxon>
        <taxon>Neopterygii</taxon>
        <taxon>Teleostei</taxon>
        <taxon>Neoteleostei</taxon>
        <taxon>Acanthomorphata</taxon>
        <taxon>Eupercaria</taxon>
        <taxon>Perciformes</taxon>
        <taxon>Percoidei</taxon>
        <taxon>Percidae</taxon>
        <taxon>Percinae</taxon>
        <taxon>Perca</taxon>
    </lineage>
</organism>
<accession>A0A484D2A3</accession>
<dbReference type="EMBL" id="SCKG01000008">
    <property type="protein sequence ID" value="TDH09375.1"/>
    <property type="molecule type" value="Genomic_DNA"/>
</dbReference>
<gene>
    <name evidence="1" type="ORF">EPR50_G00086030</name>
</gene>
<proteinExistence type="predicted"/>
<dbReference type="Proteomes" id="UP000295070">
    <property type="component" value="Chromosome 8"/>
</dbReference>
<reference evidence="1 2" key="1">
    <citation type="submission" date="2019-01" db="EMBL/GenBank/DDBJ databases">
        <title>A chromosome-scale genome assembly of the yellow perch, Perca flavescens.</title>
        <authorList>
            <person name="Feron R."/>
            <person name="Morvezen R."/>
            <person name="Bestin A."/>
            <person name="Haffray P."/>
            <person name="Klopp C."/>
            <person name="Zahm M."/>
            <person name="Cabau C."/>
            <person name="Roques C."/>
            <person name="Donnadieu C."/>
            <person name="Bouchez O."/>
            <person name="Christie M."/>
            <person name="Larson W."/>
            <person name="Guiguen Y."/>
        </authorList>
    </citation>
    <scope>NUCLEOTIDE SEQUENCE [LARGE SCALE GENOMIC DNA]</scope>
    <source>
        <strain evidence="1">YP-PL-M2</strain>
        <tissue evidence="1">Blood</tissue>
    </source>
</reference>
<dbReference type="AlphaFoldDB" id="A0A484D2A3"/>
<evidence type="ECO:0000313" key="1">
    <source>
        <dbReference type="EMBL" id="TDH09375.1"/>
    </source>
</evidence>
<name>A0A484D2A3_PERFV</name>